<reference evidence="1 2" key="1">
    <citation type="submission" date="2024-09" db="EMBL/GenBank/DDBJ databases">
        <title>Genome sequencing and assembly of Phytophthora oleae, isolate VK10A, causative agent of rot of olive drupes.</title>
        <authorList>
            <person name="Conti Taguali S."/>
            <person name="Riolo M."/>
            <person name="La Spada F."/>
            <person name="Cacciola S.O."/>
            <person name="Dionisio G."/>
        </authorList>
    </citation>
    <scope>NUCLEOTIDE SEQUENCE [LARGE SCALE GENOMIC DNA]</scope>
    <source>
        <strain evidence="1 2">VK10A</strain>
    </source>
</reference>
<comment type="caution">
    <text evidence="1">The sequence shown here is derived from an EMBL/GenBank/DDBJ whole genome shotgun (WGS) entry which is preliminary data.</text>
</comment>
<organism evidence="1 2">
    <name type="scientific">Phytophthora oleae</name>
    <dbReference type="NCBI Taxonomy" id="2107226"/>
    <lineage>
        <taxon>Eukaryota</taxon>
        <taxon>Sar</taxon>
        <taxon>Stramenopiles</taxon>
        <taxon>Oomycota</taxon>
        <taxon>Peronosporomycetes</taxon>
        <taxon>Peronosporales</taxon>
        <taxon>Peronosporaceae</taxon>
        <taxon>Phytophthora</taxon>
    </lineage>
</organism>
<dbReference type="Proteomes" id="UP001632037">
    <property type="component" value="Unassembled WGS sequence"/>
</dbReference>
<keyword evidence="2" id="KW-1185">Reference proteome</keyword>
<proteinExistence type="predicted"/>
<evidence type="ECO:0000313" key="2">
    <source>
        <dbReference type="Proteomes" id="UP001632037"/>
    </source>
</evidence>
<evidence type="ECO:0000313" key="1">
    <source>
        <dbReference type="EMBL" id="KAL3660341.1"/>
    </source>
</evidence>
<accession>A0ABD3F3V6</accession>
<protein>
    <submittedName>
        <fullName evidence="1">Uncharacterized protein</fullName>
    </submittedName>
</protein>
<sequence>MALLYQELESPNYSEEQHKIIQEAYAELQVSQSTAGLKALPEWFVGWYELEDEVVRFRRGIEG</sequence>
<name>A0ABD3F3V6_9STRA</name>
<dbReference type="EMBL" id="JBIMZQ010000041">
    <property type="protein sequence ID" value="KAL3660341.1"/>
    <property type="molecule type" value="Genomic_DNA"/>
</dbReference>
<dbReference type="AlphaFoldDB" id="A0ABD3F3V6"/>
<gene>
    <name evidence="1" type="ORF">V7S43_014495</name>
</gene>